<organism evidence="5 6">
    <name type="scientific">Palleronia abyssalis</name>
    <dbReference type="NCBI Taxonomy" id="1501240"/>
    <lineage>
        <taxon>Bacteria</taxon>
        <taxon>Pseudomonadati</taxon>
        <taxon>Pseudomonadota</taxon>
        <taxon>Alphaproteobacteria</taxon>
        <taxon>Rhodobacterales</taxon>
        <taxon>Roseobacteraceae</taxon>
        <taxon>Palleronia</taxon>
    </lineage>
</organism>
<dbReference type="Pfam" id="PF02397">
    <property type="entry name" value="Bac_transf"/>
    <property type="match status" value="1"/>
</dbReference>
<name>A0A2R8BXT2_9RHOB</name>
<evidence type="ECO:0000313" key="5">
    <source>
        <dbReference type="EMBL" id="SPJ24960.1"/>
    </source>
</evidence>
<keyword evidence="3" id="KW-0812">Transmembrane</keyword>
<protein>
    <submittedName>
        <fullName evidence="5">UDP-glucose:undecaprenyl-phosphate glucose-1-phosphate transferase</fullName>
        <ecNumber evidence="5">2.7.8.31</ecNumber>
    </submittedName>
</protein>
<evidence type="ECO:0000256" key="1">
    <source>
        <dbReference type="ARBA" id="ARBA00006464"/>
    </source>
</evidence>
<dbReference type="RefSeq" id="WP_108894770.1">
    <property type="nucleotide sequence ID" value="NZ_ONZF01000006.1"/>
</dbReference>
<dbReference type="InterPro" id="IPR003362">
    <property type="entry name" value="Bact_transf"/>
</dbReference>
<evidence type="ECO:0000259" key="4">
    <source>
        <dbReference type="Pfam" id="PF02397"/>
    </source>
</evidence>
<keyword evidence="3" id="KW-0472">Membrane</keyword>
<dbReference type="Proteomes" id="UP000244912">
    <property type="component" value="Unassembled WGS sequence"/>
</dbReference>
<evidence type="ECO:0000256" key="3">
    <source>
        <dbReference type="SAM" id="Phobius"/>
    </source>
</evidence>
<dbReference type="PANTHER" id="PTHR30576">
    <property type="entry name" value="COLANIC BIOSYNTHESIS UDP-GLUCOSE LIPID CARRIER TRANSFERASE"/>
    <property type="match status" value="1"/>
</dbReference>
<dbReference type="GO" id="GO:0089702">
    <property type="term" value="F:undecaprenyl-phosphate glucose phosphotransferase activity"/>
    <property type="evidence" value="ECO:0007669"/>
    <property type="project" value="UniProtKB-EC"/>
</dbReference>
<keyword evidence="5" id="KW-0808">Transferase</keyword>
<feature type="domain" description="Bacterial sugar transferase" evidence="4">
    <location>
        <begin position="21"/>
        <end position="211"/>
    </location>
</feature>
<dbReference type="EMBL" id="ONZF01000006">
    <property type="protein sequence ID" value="SPJ24960.1"/>
    <property type="molecule type" value="Genomic_DNA"/>
</dbReference>
<evidence type="ECO:0000313" key="6">
    <source>
        <dbReference type="Proteomes" id="UP000244912"/>
    </source>
</evidence>
<keyword evidence="6" id="KW-1185">Reference proteome</keyword>
<keyword evidence="3" id="KW-1133">Transmembrane helix</keyword>
<reference evidence="5 6" key="1">
    <citation type="submission" date="2018-03" db="EMBL/GenBank/DDBJ databases">
        <authorList>
            <person name="Keele B.F."/>
        </authorList>
    </citation>
    <scope>NUCLEOTIDE SEQUENCE [LARGE SCALE GENOMIC DNA]</scope>
    <source>
        <strain evidence="5 6">CECT 8504</strain>
    </source>
</reference>
<dbReference type="AlphaFoldDB" id="A0A2R8BXT2"/>
<keyword evidence="2" id="KW-0270">Exopolysaccharide synthesis</keyword>
<sequence length="215" mass="24268">MSLIQTDAPAILPTPGPETGKRALDLVCLALAAPLVLPLMAAIWLALLLTGGQPIFRQVRVGRDGQRFTMWKFRSMVPDADAALRRLCAEDQARAAEWRLRQKLKDDPRITRLGRILRKTSLDELPQLVNVLTGEMSLVGPRPFTTDQEQLYRDAGGRAYFRMRPGLTGLWQVHGRDSTAFEDRVTYDERYFGTRSLTLDLRVMLRTATVMTRGT</sequence>
<proteinExistence type="inferred from homology"/>
<dbReference type="EC" id="2.7.8.31" evidence="5"/>
<dbReference type="PANTHER" id="PTHR30576:SF0">
    <property type="entry name" value="UNDECAPRENYL-PHOSPHATE N-ACETYLGALACTOSAMINYL 1-PHOSPHATE TRANSFERASE-RELATED"/>
    <property type="match status" value="1"/>
</dbReference>
<comment type="similarity">
    <text evidence="1">Belongs to the bacterial sugar transferase family.</text>
</comment>
<gene>
    <name evidence="5" type="primary">wcaJ</name>
    <name evidence="5" type="ORF">PAA8504_02802</name>
</gene>
<evidence type="ECO:0000256" key="2">
    <source>
        <dbReference type="ARBA" id="ARBA00023169"/>
    </source>
</evidence>
<dbReference type="GO" id="GO:0000271">
    <property type="term" value="P:polysaccharide biosynthetic process"/>
    <property type="evidence" value="ECO:0007669"/>
    <property type="project" value="UniProtKB-KW"/>
</dbReference>
<dbReference type="OrthoDB" id="9808602at2"/>
<feature type="transmembrane region" description="Helical" evidence="3">
    <location>
        <begin position="23"/>
        <end position="50"/>
    </location>
</feature>
<accession>A0A2R8BXT2</accession>